<dbReference type="EMBL" id="JMKJ01000166">
    <property type="protein sequence ID" value="KGG51893.1"/>
    <property type="molecule type" value="Genomic_DNA"/>
</dbReference>
<comment type="caution">
    <text evidence="1">The sequence shown here is derived from an EMBL/GenBank/DDBJ whole genome shotgun (WGS) entry which is preliminary data.</text>
</comment>
<protein>
    <submittedName>
        <fullName evidence="1">Uncharacterized protein</fullName>
    </submittedName>
</protein>
<dbReference type="AlphaFoldDB" id="A0A098VS84"/>
<dbReference type="RefSeq" id="XP_013238320.1">
    <property type="nucleotide sequence ID" value="XM_013382866.1"/>
</dbReference>
<evidence type="ECO:0000313" key="2">
    <source>
        <dbReference type="Proteomes" id="UP000029725"/>
    </source>
</evidence>
<keyword evidence="2" id="KW-1185">Reference proteome</keyword>
<proteinExistence type="predicted"/>
<gene>
    <name evidence="1" type="ORF">DI09_24p140</name>
</gene>
<organism evidence="1 2">
    <name type="scientific">Mitosporidium daphniae</name>
    <dbReference type="NCBI Taxonomy" id="1485682"/>
    <lineage>
        <taxon>Eukaryota</taxon>
        <taxon>Fungi</taxon>
        <taxon>Fungi incertae sedis</taxon>
        <taxon>Microsporidia</taxon>
        <taxon>Mitosporidium</taxon>
    </lineage>
</organism>
<sequence>MKNVVDPFEDDDAFFGSLSIEEFQNIDRSIANADSNPSLDDKNNCPANKDMSFRLLHDENDQLRIHSISINKTHEAEKKKLTEQLQSEIFSLKAEVLCLQASNNSLLQKHSIEGKKYKRDINSWNCNIDGVTSFYNKEVGYFSAKRASYEPKFIDPSLQVSSDLDIETLIEETKEELNRMYPHLNGQFRPPLVLTLYEVDFVNWIISSFSVIIEENFCTFVDSKLNSVFDLIDSIQKITDSFKLAHSVELWTPMSLLGRYISSPNGAHYP</sequence>
<accession>A0A098VS84</accession>
<dbReference type="Proteomes" id="UP000029725">
    <property type="component" value="Unassembled WGS sequence"/>
</dbReference>
<name>A0A098VS84_9MICR</name>
<dbReference type="VEuPathDB" id="MicrosporidiaDB:DI09_24p140"/>
<dbReference type="GeneID" id="25259206"/>
<reference evidence="1 2" key="1">
    <citation type="submission" date="2014-04" db="EMBL/GenBank/DDBJ databases">
        <title>A new species of microsporidia sheds light on the evolution of extreme parasitism.</title>
        <authorList>
            <person name="Haag K.L."/>
            <person name="James T.Y."/>
            <person name="Larsson R."/>
            <person name="Schaer T.M."/>
            <person name="Refardt D."/>
            <person name="Pombert J.-F."/>
            <person name="Ebert D."/>
        </authorList>
    </citation>
    <scope>NUCLEOTIDE SEQUENCE [LARGE SCALE GENOMIC DNA]</scope>
    <source>
        <strain evidence="1 2">UGP3</strain>
        <tissue evidence="1">Spores</tissue>
    </source>
</reference>
<dbReference type="HOGENOM" id="CLU_1030903_0_0_1"/>
<evidence type="ECO:0000313" key="1">
    <source>
        <dbReference type="EMBL" id="KGG51893.1"/>
    </source>
</evidence>